<name>A0A0E9RS07_ANGAN</name>
<evidence type="ECO:0000313" key="1">
    <source>
        <dbReference type="EMBL" id="JAH31961.1"/>
    </source>
</evidence>
<dbReference type="AlphaFoldDB" id="A0A0E9RS07"/>
<organism evidence="1">
    <name type="scientific">Anguilla anguilla</name>
    <name type="common">European freshwater eel</name>
    <name type="synonym">Muraena anguilla</name>
    <dbReference type="NCBI Taxonomy" id="7936"/>
    <lineage>
        <taxon>Eukaryota</taxon>
        <taxon>Metazoa</taxon>
        <taxon>Chordata</taxon>
        <taxon>Craniata</taxon>
        <taxon>Vertebrata</taxon>
        <taxon>Euteleostomi</taxon>
        <taxon>Actinopterygii</taxon>
        <taxon>Neopterygii</taxon>
        <taxon>Teleostei</taxon>
        <taxon>Anguilliformes</taxon>
        <taxon>Anguillidae</taxon>
        <taxon>Anguilla</taxon>
    </lineage>
</organism>
<reference evidence="1" key="2">
    <citation type="journal article" date="2015" name="Fish Shellfish Immunol.">
        <title>Early steps in the European eel (Anguilla anguilla)-Vibrio vulnificus interaction in the gills: Role of the RtxA13 toxin.</title>
        <authorList>
            <person name="Callol A."/>
            <person name="Pajuelo D."/>
            <person name="Ebbesson L."/>
            <person name="Teles M."/>
            <person name="MacKenzie S."/>
            <person name="Amaro C."/>
        </authorList>
    </citation>
    <scope>NUCLEOTIDE SEQUENCE</scope>
</reference>
<sequence>MHIIPPLPSHAHRCCISEYYRILVQIIMLHKSIAGAFSNISFNFFPASLLTKMRQ</sequence>
<protein>
    <submittedName>
        <fullName evidence="1">Uncharacterized protein</fullName>
    </submittedName>
</protein>
<proteinExistence type="predicted"/>
<reference evidence="1" key="1">
    <citation type="submission" date="2014-11" db="EMBL/GenBank/DDBJ databases">
        <authorList>
            <person name="Amaro Gonzalez C."/>
        </authorList>
    </citation>
    <scope>NUCLEOTIDE SEQUENCE</scope>
</reference>
<accession>A0A0E9RS07</accession>
<dbReference type="EMBL" id="GBXM01076616">
    <property type="protein sequence ID" value="JAH31961.1"/>
    <property type="molecule type" value="Transcribed_RNA"/>
</dbReference>